<evidence type="ECO:0000313" key="1">
    <source>
        <dbReference type="EMBL" id="MCY6369661.1"/>
    </source>
</evidence>
<reference evidence="1" key="1">
    <citation type="submission" date="2022-12" db="EMBL/GenBank/DDBJ databases">
        <authorList>
            <person name="Wang J."/>
        </authorList>
    </citation>
    <scope>NUCLEOTIDE SEQUENCE</scope>
    <source>
        <strain evidence="1">HY-42-06</strain>
    </source>
</reference>
<gene>
    <name evidence="1" type="ORF">OXH55_03225</name>
</gene>
<evidence type="ECO:0000313" key="2">
    <source>
        <dbReference type="Proteomes" id="UP001079657"/>
    </source>
</evidence>
<protein>
    <recommendedName>
        <fullName evidence="3">Chorion class high-cysteine HCB protein 13</fullName>
    </recommendedName>
</protein>
<dbReference type="RefSeq" id="WP_268048035.1">
    <property type="nucleotide sequence ID" value="NZ_JAPQES010000001.1"/>
</dbReference>
<dbReference type="Proteomes" id="UP001079657">
    <property type="component" value="Unassembled WGS sequence"/>
</dbReference>
<dbReference type="EMBL" id="JAPQES010000001">
    <property type="protein sequence ID" value="MCY6369661.1"/>
    <property type="molecule type" value="Genomic_DNA"/>
</dbReference>
<organism evidence="1 2">
    <name type="scientific">Clostridium ganghwense</name>
    <dbReference type="NCBI Taxonomy" id="312089"/>
    <lineage>
        <taxon>Bacteria</taxon>
        <taxon>Bacillati</taxon>
        <taxon>Bacillota</taxon>
        <taxon>Clostridia</taxon>
        <taxon>Eubacteriales</taxon>
        <taxon>Clostridiaceae</taxon>
        <taxon>Clostridium</taxon>
    </lineage>
</organism>
<name>A0ABT4CNL4_9CLOT</name>
<accession>A0ABT4CNL4</accession>
<evidence type="ECO:0008006" key="3">
    <source>
        <dbReference type="Google" id="ProtNLM"/>
    </source>
</evidence>
<sequence length="85" mass="8978">MSKKCKCKYEYDCGCGYGGYGRCGGYGGCGICGGYGHGGGFDPCKLALFLLVLKRACIIDNETGTLLVFLFLLCCGGFKKQGICC</sequence>
<proteinExistence type="predicted"/>
<keyword evidence="2" id="KW-1185">Reference proteome</keyword>
<comment type="caution">
    <text evidence="1">The sequence shown here is derived from an EMBL/GenBank/DDBJ whole genome shotgun (WGS) entry which is preliminary data.</text>
</comment>